<feature type="transmembrane region" description="Helical" evidence="13">
    <location>
        <begin position="166"/>
        <end position="187"/>
    </location>
</feature>
<gene>
    <name evidence="14" type="primary">ccmB</name>
    <name evidence="14" type="ORF">R0137_12435</name>
</gene>
<evidence type="ECO:0000256" key="11">
    <source>
        <dbReference type="ARBA" id="ARBA00023136"/>
    </source>
</evidence>
<evidence type="ECO:0000256" key="2">
    <source>
        <dbReference type="ARBA" id="ARBA00004429"/>
    </source>
</evidence>
<dbReference type="EMBL" id="CP136865">
    <property type="protein sequence ID" value="WOJ96044.1"/>
    <property type="molecule type" value="Genomic_DNA"/>
</dbReference>
<dbReference type="PANTHER" id="PTHR30070:SF1">
    <property type="entry name" value="CYTOCHROME C BIOGENESIS B-RELATED"/>
    <property type="match status" value="1"/>
</dbReference>
<evidence type="ECO:0000256" key="8">
    <source>
        <dbReference type="ARBA" id="ARBA00022692"/>
    </source>
</evidence>
<feature type="transmembrane region" description="Helical" evidence="13">
    <location>
        <begin position="135"/>
        <end position="159"/>
    </location>
</feature>
<dbReference type="PANTHER" id="PTHR30070">
    <property type="entry name" value="HEME EXPORTER PROTEIN B"/>
    <property type="match status" value="1"/>
</dbReference>
<evidence type="ECO:0000256" key="9">
    <source>
        <dbReference type="ARBA" id="ARBA00022748"/>
    </source>
</evidence>
<name>A0ABZ0IB56_9GAMM</name>
<evidence type="ECO:0000256" key="1">
    <source>
        <dbReference type="ARBA" id="ARBA00002442"/>
    </source>
</evidence>
<keyword evidence="15" id="KW-1185">Reference proteome</keyword>
<comment type="function">
    <text evidence="1 12">Required for the export of heme to the periplasm for the biogenesis of c-type cytochromes.</text>
</comment>
<evidence type="ECO:0000256" key="6">
    <source>
        <dbReference type="ARBA" id="ARBA00022475"/>
    </source>
</evidence>
<dbReference type="Pfam" id="PF03379">
    <property type="entry name" value="CcmB"/>
    <property type="match status" value="1"/>
</dbReference>
<dbReference type="PRINTS" id="PR01414">
    <property type="entry name" value="CCMBBIOGNSIS"/>
</dbReference>
<keyword evidence="11 12" id="KW-0472">Membrane</keyword>
<keyword evidence="8 13" id="KW-0812">Transmembrane</keyword>
<evidence type="ECO:0000256" key="13">
    <source>
        <dbReference type="SAM" id="Phobius"/>
    </source>
</evidence>
<dbReference type="RefSeq" id="WP_407326731.1">
    <property type="nucleotide sequence ID" value="NZ_CP136865.1"/>
</dbReference>
<keyword evidence="10 13" id="KW-1133">Transmembrane helix</keyword>
<evidence type="ECO:0000256" key="4">
    <source>
        <dbReference type="ARBA" id="ARBA00016452"/>
    </source>
</evidence>
<dbReference type="PIRSF" id="PIRSF002764">
    <property type="entry name" value="CcmB"/>
    <property type="match status" value="1"/>
</dbReference>
<feature type="transmembrane region" description="Helical" evidence="13">
    <location>
        <begin position="97"/>
        <end position="123"/>
    </location>
</feature>
<dbReference type="InterPro" id="IPR003544">
    <property type="entry name" value="Cyt_c_biogenesis_CcmB"/>
</dbReference>
<evidence type="ECO:0000313" key="14">
    <source>
        <dbReference type="EMBL" id="WOJ96044.1"/>
    </source>
</evidence>
<evidence type="ECO:0000313" key="15">
    <source>
        <dbReference type="Proteomes" id="UP001626549"/>
    </source>
</evidence>
<sequence length="228" mass="23713">MNSGSNAGVYTALLRRQLTLALRRPVQLLNPALFFAIVVVLFPLGLGPSPDTLSLFAGGILWIVALLANMLGAETLFQSDYDDGSLDQLLIADQPLYFLVMPYLLVHWMISGLVLALLSPLFALMLGLPLSGVHVLMASLALGSGVMSVLGAIGAALTVGLRRGGMLVAFLVTPFYMPVLIFGSGSVRAAVDGLAYGPYLALLGAMFSLALALGPAAIAAALRISADA</sequence>
<protein>
    <recommendedName>
        <fullName evidence="4 12">Heme exporter protein B</fullName>
    </recommendedName>
</protein>
<proteinExistence type="inferred from homology"/>
<keyword evidence="9 12" id="KW-0201">Cytochrome c-type biogenesis</keyword>
<feature type="transmembrane region" description="Helical" evidence="13">
    <location>
        <begin position="28"/>
        <end position="47"/>
    </location>
</feature>
<feature type="transmembrane region" description="Helical" evidence="13">
    <location>
        <begin position="199"/>
        <end position="222"/>
    </location>
</feature>
<organism evidence="14 15">
    <name type="scientific">Congregibacter brevis</name>
    <dbReference type="NCBI Taxonomy" id="3081201"/>
    <lineage>
        <taxon>Bacteria</taxon>
        <taxon>Pseudomonadati</taxon>
        <taxon>Pseudomonadota</taxon>
        <taxon>Gammaproteobacteria</taxon>
        <taxon>Cellvibrionales</taxon>
        <taxon>Halieaceae</taxon>
        <taxon>Congregibacter</taxon>
    </lineage>
</organism>
<evidence type="ECO:0000256" key="5">
    <source>
        <dbReference type="ARBA" id="ARBA00022448"/>
    </source>
</evidence>
<keyword evidence="6 12" id="KW-1003">Cell membrane</keyword>
<evidence type="ECO:0000256" key="7">
    <source>
        <dbReference type="ARBA" id="ARBA00022519"/>
    </source>
</evidence>
<dbReference type="Proteomes" id="UP001626549">
    <property type="component" value="Chromosome"/>
</dbReference>
<feature type="transmembrane region" description="Helical" evidence="13">
    <location>
        <begin position="53"/>
        <end position="77"/>
    </location>
</feature>
<evidence type="ECO:0000256" key="10">
    <source>
        <dbReference type="ARBA" id="ARBA00022989"/>
    </source>
</evidence>
<comment type="subcellular location">
    <subcellularLocation>
        <location evidence="2">Cell inner membrane</location>
        <topology evidence="2">Multi-pass membrane protein</topology>
    </subcellularLocation>
</comment>
<keyword evidence="5 12" id="KW-0813">Transport</keyword>
<keyword evidence="7 12" id="KW-0997">Cell inner membrane</keyword>
<evidence type="ECO:0000256" key="3">
    <source>
        <dbReference type="ARBA" id="ARBA00010544"/>
    </source>
</evidence>
<reference evidence="14 15" key="1">
    <citation type="submission" date="2023-10" db="EMBL/GenBank/DDBJ databases">
        <title>Two novel species belonging to the OM43/NOR5 clade.</title>
        <authorList>
            <person name="Park M."/>
        </authorList>
    </citation>
    <scope>NUCLEOTIDE SEQUENCE [LARGE SCALE GENOMIC DNA]</scope>
    <source>
        <strain evidence="14 15">IMCC45268</strain>
    </source>
</reference>
<comment type="similarity">
    <text evidence="3 12">Belongs to the CcmB/CycW/HelB family.</text>
</comment>
<accession>A0ABZ0IB56</accession>
<dbReference type="NCBIfam" id="TIGR01190">
    <property type="entry name" value="ccmB"/>
    <property type="match status" value="1"/>
</dbReference>
<evidence type="ECO:0000256" key="12">
    <source>
        <dbReference type="PIRNR" id="PIRNR002764"/>
    </source>
</evidence>
<dbReference type="InterPro" id="IPR026031">
    <property type="entry name" value="Cyt_c_CcmB_bac"/>
</dbReference>